<name>F2ICY5_FLUTR</name>
<dbReference type="STRING" id="755732.Fluta_1364"/>
<accession>F2ICY5</accession>
<dbReference type="Proteomes" id="UP000007463">
    <property type="component" value="Chromosome"/>
</dbReference>
<dbReference type="KEGG" id="fte:Fluta_1364"/>
<reference evidence="2" key="2">
    <citation type="submission" date="2011-02" db="EMBL/GenBank/DDBJ databases">
        <title>The complete genome of Fluviicola taffensis DSM 16823.</title>
        <authorList>
            <consortium name="US DOE Joint Genome Institute (JGI-PGF)"/>
            <person name="Lucas S."/>
            <person name="Copeland A."/>
            <person name="Lapidus A."/>
            <person name="Bruce D."/>
            <person name="Goodwin L."/>
            <person name="Pitluck S."/>
            <person name="Kyrpides N."/>
            <person name="Mavromatis K."/>
            <person name="Ivanova N."/>
            <person name="Mikhailova N."/>
            <person name="Pagani I."/>
            <person name="Chertkov O."/>
            <person name="Detter J.C."/>
            <person name="Han C."/>
            <person name="Tapia R."/>
            <person name="Land M."/>
            <person name="Hauser L."/>
            <person name="Markowitz V."/>
            <person name="Cheng J.-F."/>
            <person name="Hugenholtz P."/>
            <person name="Woyke T."/>
            <person name="Wu D."/>
            <person name="Tindall B."/>
            <person name="Pomrenke H.G."/>
            <person name="Brambilla E."/>
            <person name="Klenk H.-P."/>
            <person name="Eisen J.A."/>
        </authorList>
    </citation>
    <scope>NUCLEOTIDE SEQUENCE [LARGE SCALE GENOMIC DNA]</scope>
    <source>
        <strain evidence="2">DSM 16823 / RW262 / RW262</strain>
    </source>
</reference>
<sequence length="43" mass="4680">MIGGNRQIIILDNKSPEQTLKGSYKHIEFSGVKGIGRPGFPPV</sequence>
<evidence type="ECO:0000313" key="2">
    <source>
        <dbReference type="Proteomes" id="UP000007463"/>
    </source>
</evidence>
<proteinExistence type="predicted"/>
<keyword evidence="2" id="KW-1185">Reference proteome</keyword>
<dbReference type="HOGENOM" id="CLU_3233943_0_0_10"/>
<dbReference type="AlphaFoldDB" id="F2ICY5"/>
<dbReference type="EMBL" id="CP002542">
    <property type="protein sequence ID" value="AEA43359.1"/>
    <property type="molecule type" value="Genomic_DNA"/>
</dbReference>
<protein>
    <submittedName>
        <fullName evidence="1">Uncharacterized protein</fullName>
    </submittedName>
</protein>
<evidence type="ECO:0000313" key="1">
    <source>
        <dbReference type="EMBL" id="AEA43359.1"/>
    </source>
</evidence>
<organism evidence="1 2">
    <name type="scientific">Fluviicola taffensis (strain DSM 16823 / NCIMB 13979 / RW262)</name>
    <dbReference type="NCBI Taxonomy" id="755732"/>
    <lineage>
        <taxon>Bacteria</taxon>
        <taxon>Pseudomonadati</taxon>
        <taxon>Bacteroidota</taxon>
        <taxon>Flavobacteriia</taxon>
        <taxon>Flavobacteriales</taxon>
        <taxon>Crocinitomicaceae</taxon>
        <taxon>Fluviicola</taxon>
    </lineage>
</organism>
<gene>
    <name evidence="1" type="ordered locus">Fluta_1364</name>
</gene>
<reference evidence="1 2" key="1">
    <citation type="journal article" date="2011" name="Stand. Genomic Sci.">
        <title>Complete genome sequence of the gliding freshwater bacterium Fluviicola taffensis type strain (RW262).</title>
        <authorList>
            <person name="Woyke T."/>
            <person name="Chertkov O."/>
            <person name="Lapidus A."/>
            <person name="Nolan M."/>
            <person name="Lucas S."/>
            <person name="Del Rio T.G."/>
            <person name="Tice H."/>
            <person name="Cheng J.F."/>
            <person name="Tapia R."/>
            <person name="Han C."/>
            <person name="Goodwin L."/>
            <person name="Pitluck S."/>
            <person name="Liolios K."/>
            <person name="Pagani I."/>
            <person name="Ivanova N."/>
            <person name="Huntemann M."/>
            <person name="Mavromatis K."/>
            <person name="Mikhailova N."/>
            <person name="Pati A."/>
            <person name="Chen A."/>
            <person name="Palaniappan K."/>
            <person name="Land M."/>
            <person name="Hauser L."/>
            <person name="Brambilla E.M."/>
            <person name="Rohde M."/>
            <person name="Mwirichia R."/>
            <person name="Sikorski J."/>
            <person name="Tindall B.J."/>
            <person name="Goker M."/>
            <person name="Bristow J."/>
            <person name="Eisen J.A."/>
            <person name="Markowitz V."/>
            <person name="Hugenholtz P."/>
            <person name="Klenk H.P."/>
            <person name="Kyrpides N.C."/>
        </authorList>
    </citation>
    <scope>NUCLEOTIDE SEQUENCE [LARGE SCALE GENOMIC DNA]</scope>
    <source>
        <strain evidence="2">DSM 16823 / RW262 / RW262</strain>
    </source>
</reference>